<dbReference type="SUPFAM" id="SSF46785">
    <property type="entry name" value="Winged helix' DNA-binding domain"/>
    <property type="match status" value="1"/>
</dbReference>
<reference evidence="2 3" key="1">
    <citation type="journal article" date="2013" name="PLoS ONE">
        <title>Cultivation and Complete Genome Sequencing of Gloeobacter kilaueensis sp. nov., from a Lava Cave in Kilauea Caldera, Hawai'i.</title>
        <authorList>
            <person name="Saw J.H."/>
            <person name="Schatz M."/>
            <person name="Brown M.V."/>
            <person name="Kunkel D.D."/>
            <person name="Foster J.S."/>
            <person name="Shick H."/>
            <person name="Christensen S."/>
            <person name="Hou S."/>
            <person name="Wan X."/>
            <person name="Donachie S.P."/>
        </authorList>
    </citation>
    <scope>NUCLEOTIDE SEQUENCE [LARGE SCALE GENOMIC DNA]</scope>
    <source>
        <strain evidence="3">JS</strain>
    </source>
</reference>
<evidence type="ECO:0000313" key="2">
    <source>
        <dbReference type="EMBL" id="AGY57111.1"/>
    </source>
</evidence>
<dbReference type="KEGG" id="glj:GKIL_0865"/>
<protein>
    <submittedName>
        <fullName evidence="2">Uncharacterized protein</fullName>
    </submittedName>
</protein>
<accession>U5QDW5</accession>
<dbReference type="EMBL" id="CP003587">
    <property type="protein sequence ID" value="AGY57111.1"/>
    <property type="molecule type" value="Genomic_DNA"/>
</dbReference>
<sequence>MNDRTFATMRAVAQAIRANPGNPGFEDLGRRNSKVPRRVLAALKLCQDKPQTALTLALELGVSEDYARAILRALREAGLVDTADAPPDLRGKIGRPPKASAQPE</sequence>
<organism evidence="2 3">
    <name type="scientific">Gloeobacter kilaueensis (strain ATCC BAA-2537 / CCAP 1431/1 / ULC 316 / JS1)</name>
    <dbReference type="NCBI Taxonomy" id="1183438"/>
    <lineage>
        <taxon>Bacteria</taxon>
        <taxon>Bacillati</taxon>
        <taxon>Cyanobacteriota</taxon>
        <taxon>Cyanophyceae</taxon>
        <taxon>Gloeobacterales</taxon>
        <taxon>Gloeobacteraceae</taxon>
        <taxon>Gloeobacter</taxon>
    </lineage>
</organism>
<dbReference type="InterPro" id="IPR036388">
    <property type="entry name" value="WH-like_DNA-bd_sf"/>
</dbReference>
<evidence type="ECO:0000256" key="1">
    <source>
        <dbReference type="SAM" id="MobiDB-lite"/>
    </source>
</evidence>
<dbReference type="AlphaFoldDB" id="U5QDW5"/>
<gene>
    <name evidence="2" type="ORF">GKIL_0865</name>
</gene>
<name>U5QDW5_GLOK1</name>
<proteinExistence type="predicted"/>
<dbReference type="InterPro" id="IPR036390">
    <property type="entry name" value="WH_DNA-bd_sf"/>
</dbReference>
<dbReference type="HOGENOM" id="CLU_2246126_0_0_3"/>
<feature type="region of interest" description="Disordered" evidence="1">
    <location>
        <begin position="81"/>
        <end position="104"/>
    </location>
</feature>
<dbReference type="RefSeq" id="WP_023172166.1">
    <property type="nucleotide sequence ID" value="NC_022600.1"/>
</dbReference>
<dbReference type="Gene3D" id="1.10.10.10">
    <property type="entry name" value="Winged helix-like DNA-binding domain superfamily/Winged helix DNA-binding domain"/>
    <property type="match status" value="1"/>
</dbReference>
<keyword evidence="3" id="KW-1185">Reference proteome</keyword>
<dbReference type="Proteomes" id="UP000017396">
    <property type="component" value="Chromosome"/>
</dbReference>
<dbReference type="STRING" id="1183438.GKIL_0865"/>
<evidence type="ECO:0000313" key="3">
    <source>
        <dbReference type="Proteomes" id="UP000017396"/>
    </source>
</evidence>